<dbReference type="EMBL" id="VUJU01000673">
    <property type="protein sequence ID" value="KAF0768924.1"/>
    <property type="molecule type" value="Genomic_DNA"/>
</dbReference>
<dbReference type="Proteomes" id="UP000478052">
    <property type="component" value="Unassembled WGS sequence"/>
</dbReference>
<organism evidence="1 2">
    <name type="scientific">Aphis craccivora</name>
    <name type="common">Cowpea aphid</name>
    <dbReference type="NCBI Taxonomy" id="307492"/>
    <lineage>
        <taxon>Eukaryota</taxon>
        <taxon>Metazoa</taxon>
        <taxon>Ecdysozoa</taxon>
        <taxon>Arthropoda</taxon>
        <taxon>Hexapoda</taxon>
        <taxon>Insecta</taxon>
        <taxon>Pterygota</taxon>
        <taxon>Neoptera</taxon>
        <taxon>Paraneoptera</taxon>
        <taxon>Hemiptera</taxon>
        <taxon>Sternorrhyncha</taxon>
        <taxon>Aphidomorpha</taxon>
        <taxon>Aphidoidea</taxon>
        <taxon>Aphididae</taxon>
        <taxon>Aphidini</taxon>
        <taxon>Aphis</taxon>
        <taxon>Aphis</taxon>
    </lineage>
</organism>
<name>A0A6G0ZDX7_APHCR</name>
<accession>A0A6G0ZDX7</accession>
<gene>
    <name evidence="1" type="ORF">FWK35_00004644</name>
</gene>
<reference evidence="1 2" key="1">
    <citation type="submission" date="2019-08" db="EMBL/GenBank/DDBJ databases">
        <title>Whole genome of Aphis craccivora.</title>
        <authorList>
            <person name="Voronova N.V."/>
            <person name="Shulinski R.S."/>
            <person name="Bandarenka Y.V."/>
            <person name="Zhorov D.G."/>
            <person name="Warner D."/>
        </authorList>
    </citation>
    <scope>NUCLEOTIDE SEQUENCE [LARGE SCALE GENOMIC DNA]</scope>
    <source>
        <strain evidence="1">180601</strain>
        <tissue evidence="1">Whole Body</tissue>
    </source>
</reference>
<protein>
    <submittedName>
        <fullName evidence="1">PiggyBac transposable element-derived protein 3-like</fullName>
    </submittedName>
</protein>
<proteinExistence type="predicted"/>
<keyword evidence="2" id="KW-1185">Reference proteome</keyword>
<dbReference type="AlphaFoldDB" id="A0A6G0ZDX7"/>
<comment type="caution">
    <text evidence="1">The sequence shown here is derived from an EMBL/GenBank/DDBJ whole genome shotgun (WGS) entry which is preliminary data.</text>
</comment>
<evidence type="ECO:0000313" key="2">
    <source>
        <dbReference type="Proteomes" id="UP000478052"/>
    </source>
</evidence>
<sequence length="181" mass="20739">MKVWSNILGDIVANNSYVEYRLDLDTRYGKSPKANTVYEQLFGKAKLKLFAKKEHGYFETTVDKSDGILYVRWMDNAVLTMISISCCTKEISHGNQKFLNLNLEEKYLPRPIIQYLPAVVASEKVQEQHLLPLLPPCARLWVQHTEKKRCAGKNCNSTVRTICSKCSVGFCINCFKPFHSQ</sequence>
<evidence type="ECO:0000313" key="1">
    <source>
        <dbReference type="EMBL" id="KAF0768924.1"/>
    </source>
</evidence>